<dbReference type="EMBL" id="AWFB01000030">
    <property type="protein sequence ID" value="RAN32674.1"/>
    <property type="molecule type" value="Genomic_DNA"/>
</dbReference>
<sequence length="85" mass="9325">MGVVGLIAFAAMPLALLSSTPNGKENANMRSVWICSGNDVIANLAVWRPGSAFSAPERDGSTSSWRHWRSKERHDRPTGYVRVPE</sequence>
<reference evidence="3 4" key="1">
    <citation type="submission" date="2013-04" db="EMBL/GenBank/DDBJ databases">
        <title>Hyphomonas sp. T24B3 Genome Sequencing.</title>
        <authorList>
            <person name="Lai Q."/>
            <person name="Shao Z."/>
        </authorList>
    </citation>
    <scope>NUCLEOTIDE SEQUENCE [LARGE SCALE GENOMIC DNA]</scope>
    <source>
        <strain evidence="3 4">T24B3</strain>
    </source>
</reference>
<organism evidence="3 4">
    <name type="scientific">Hyphomonas pacifica</name>
    <dbReference type="NCBI Taxonomy" id="1280941"/>
    <lineage>
        <taxon>Bacteria</taxon>
        <taxon>Pseudomonadati</taxon>
        <taxon>Pseudomonadota</taxon>
        <taxon>Alphaproteobacteria</taxon>
        <taxon>Hyphomonadales</taxon>
        <taxon>Hyphomonadaceae</taxon>
        <taxon>Hyphomonas</taxon>
    </lineage>
</organism>
<name>A0A062TWH4_9PROT</name>
<proteinExistence type="predicted"/>
<evidence type="ECO:0000256" key="1">
    <source>
        <dbReference type="SAM" id="MobiDB-lite"/>
    </source>
</evidence>
<accession>A0A062TWH4</accession>
<keyword evidence="2" id="KW-0732">Signal</keyword>
<evidence type="ECO:0000313" key="3">
    <source>
        <dbReference type="EMBL" id="RAN32674.1"/>
    </source>
</evidence>
<comment type="caution">
    <text evidence="3">The sequence shown here is derived from an EMBL/GenBank/DDBJ whole genome shotgun (WGS) entry which is preliminary data.</text>
</comment>
<feature type="region of interest" description="Disordered" evidence="1">
    <location>
        <begin position="56"/>
        <end position="85"/>
    </location>
</feature>
<evidence type="ECO:0000313" key="4">
    <source>
        <dbReference type="Proteomes" id="UP000249123"/>
    </source>
</evidence>
<keyword evidence="4" id="KW-1185">Reference proteome</keyword>
<protein>
    <submittedName>
        <fullName evidence="3">Uncharacterized protein</fullName>
    </submittedName>
</protein>
<gene>
    <name evidence="3" type="ORF">HY3_14725</name>
</gene>
<feature type="chain" id="PRO_5043354749" evidence="2">
    <location>
        <begin position="24"/>
        <end position="85"/>
    </location>
</feature>
<dbReference type="Proteomes" id="UP000249123">
    <property type="component" value="Unassembled WGS sequence"/>
</dbReference>
<feature type="signal peptide" evidence="2">
    <location>
        <begin position="1"/>
        <end position="23"/>
    </location>
</feature>
<evidence type="ECO:0000256" key="2">
    <source>
        <dbReference type="SAM" id="SignalP"/>
    </source>
</evidence>
<dbReference type="AlphaFoldDB" id="A0A062TWH4"/>